<dbReference type="EMBL" id="CP042997">
    <property type="protein sequence ID" value="QEH36993.1"/>
    <property type="molecule type" value="Genomic_DNA"/>
</dbReference>
<sequence precursor="true">MWSRRAKIGLLAAVLAAGFGAVSPARAQNRDLAFDSVVGRPRGLPDLPPEGAWGEIINVTSRWIVVQNHSGQQFPIAVDDMREFLIRWPYRFDDLNQQSVIEAVGQDAGSNVVRTEHVDVFEGDDRDLVSPTYNSLLPNNMVVTTLDPGFNRYMNAWDYAGQNMLYGWAYPVPANTNGIPSKLHVVGSVEGLQQGPLVRVGLPGNNWATIVPDASGQMTITQITRGTTNLTKKGDTAFLMPLQITPRGLIVSQLVVYKQMTYRQFRANPNARPDANANANGNNNR</sequence>
<dbReference type="RefSeq" id="WP_148596614.1">
    <property type="nucleotide sequence ID" value="NZ_CP042997.1"/>
</dbReference>
<protein>
    <submittedName>
        <fullName evidence="2">Uncharacterized protein</fullName>
    </submittedName>
</protein>
<evidence type="ECO:0000256" key="1">
    <source>
        <dbReference type="SAM" id="SignalP"/>
    </source>
</evidence>
<evidence type="ECO:0000313" key="3">
    <source>
        <dbReference type="Proteomes" id="UP000324233"/>
    </source>
</evidence>
<name>A0A5B9W8Z5_9BACT</name>
<feature type="signal peptide" evidence="1">
    <location>
        <begin position="1"/>
        <end position="27"/>
    </location>
</feature>
<dbReference type="KEGG" id="agv:OJF2_55780"/>
<proteinExistence type="predicted"/>
<dbReference type="Proteomes" id="UP000324233">
    <property type="component" value="Chromosome"/>
</dbReference>
<reference evidence="2 3" key="1">
    <citation type="submission" date="2019-08" db="EMBL/GenBank/DDBJ databases">
        <title>Deep-cultivation of Planctomycetes and their phenomic and genomic characterization uncovers novel biology.</title>
        <authorList>
            <person name="Wiegand S."/>
            <person name="Jogler M."/>
            <person name="Boedeker C."/>
            <person name="Pinto D."/>
            <person name="Vollmers J."/>
            <person name="Rivas-Marin E."/>
            <person name="Kohn T."/>
            <person name="Peeters S.H."/>
            <person name="Heuer A."/>
            <person name="Rast P."/>
            <person name="Oberbeckmann S."/>
            <person name="Bunk B."/>
            <person name="Jeske O."/>
            <person name="Meyerdierks A."/>
            <person name="Storesund J.E."/>
            <person name="Kallscheuer N."/>
            <person name="Luecker S."/>
            <person name="Lage O.M."/>
            <person name="Pohl T."/>
            <person name="Merkel B.J."/>
            <person name="Hornburger P."/>
            <person name="Mueller R.-W."/>
            <person name="Bruemmer F."/>
            <person name="Labrenz M."/>
            <person name="Spormann A.M."/>
            <person name="Op den Camp H."/>
            <person name="Overmann J."/>
            <person name="Amann R."/>
            <person name="Jetten M.S.M."/>
            <person name="Mascher T."/>
            <person name="Medema M.H."/>
            <person name="Devos D.P."/>
            <person name="Kaster A.-K."/>
            <person name="Ovreas L."/>
            <person name="Rohde M."/>
            <person name="Galperin M.Y."/>
            <person name="Jogler C."/>
        </authorList>
    </citation>
    <scope>NUCLEOTIDE SEQUENCE [LARGE SCALE GENOMIC DNA]</scope>
    <source>
        <strain evidence="2 3">OJF2</strain>
    </source>
</reference>
<organism evidence="2 3">
    <name type="scientific">Aquisphaera giovannonii</name>
    <dbReference type="NCBI Taxonomy" id="406548"/>
    <lineage>
        <taxon>Bacteria</taxon>
        <taxon>Pseudomonadati</taxon>
        <taxon>Planctomycetota</taxon>
        <taxon>Planctomycetia</taxon>
        <taxon>Isosphaerales</taxon>
        <taxon>Isosphaeraceae</taxon>
        <taxon>Aquisphaera</taxon>
    </lineage>
</organism>
<keyword evidence="1" id="KW-0732">Signal</keyword>
<dbReference type="AlphaFoldDB" id="A0A5B9W8Z5"/>
<feature type="chain" id="PRO_5023098001" evidence="1">
    <location>
        <begin position="28"/>
        <end position="285"/>
    </location>
</feature>
<accession>A0A5B9W8Z5</accession>
<evidence type="ECO:0000313" key="2">
    <source>
        <dbReference type="EMBL" id="QEH36993.1"/>
    </source>
</evidence>
<gene>
    <name evidence="2" type="ORF">OJF2_55780</name>
</gene>
<dbReference type="OrthoDB" id="266277at2"/>
<keyword evidence="3" id="KW-1185">Reference proteome</keyword>